<sequence>MAKEFPKSKHFLTYKPSLRVTMTEDLIAYNIIPFPLDSPTITNVFVSFHEVRAVVSAFKHYTSLPKLPSDFSITKTMSPDLIDFLHYVFVFQLMFDIRCESVLAFVLLLIVELNMHAVRFELVEEFKYGDLRLFIMIIML</sequence>
<comment type="caution">
    <text evidence="1">The sequence shown here is derived from an EMBL/GenBank/DDBJ whole genome shotgun (WGS) entry which is preliminary data.</text>
</comment>
<dbReference type="EMBL" id="JAIQCV010000003">
    <property type="protein sequence ID" value="KAH1115083.1"/>
    <property type="molecule type" value="Genomic_DNA"/>
</dbReference>
<keyword evidence="2" id="KW-1185">Reference proteome</keyword>
<dbReference type="OrthoDB" id="1424955at2759"/>
<reference evidence="1 2" key="1">
    <citation type="journal article" date="2021" name="Plant Biotechnol. J.">
        <title>Multi-omics assisted identification of the key and species-specific regulatory components of drought-tolerant mechanisms in Gossypium stocksii.</title>
        <authorList>
            <person name="Yu D."/>
            <person name="Ke L."/>
            <person name="Zhang D."/>
            <person name="Wu Y."/>
            <person name="Sun Y."/>
            <person name="Mei J."/>
            <person name="Sun J."/>
            <person name="Sun Y."/>
        </authorList>
    </citation>
    <scope>NUCLEOTIDE SEQUENCE [LARGE SCALE GENOMIC DNA]</scope>
    <source>
        <strain evidence="2">cv. E1</strain>
        <tissue evidence="1">Leaf</tissue>
    </source>
</reference>
<dbReference type="Proteomes" id="UP000828251">
    <property type="component" value="Unassembled WGS sequence"/>
</dbReference>
<organism evidence="1 2">
    <name type="scientific">Gossypium stocksii</name>
    <dbReference type="NCBI Taxonomy" id="47602"/>
    <lineage>
        <taxon>Eukaryota</taxon>
        <taxon>Viridiplantae</taxon>
        <taxon>Streptophyta</taxon>
        <taxon>Embryophyta</taxon>
        <taxon>Tracheophyta</taxon>
        <taxon>Spermatophyta</taxon>
        <taxon>Magnoliopsida</taxon>
        <taxon>eudicotyledons</taxon>
        <taxon>Gunneridae</taxon>
        <taxon>Pentapetalae</taxon>
        <taxon>rosids</taxon>
        <taxon>malvids</taxon>
        <taxon>Malvales</taxon>
        <taxon>Malvaceae</taxon>
        <taxon>Malvoideae</taxon>
        <taxon>Gossypium</taxon>
    </lineage>
</organism>
<evidence type="ECO:0000313" key="2">
    <source>
        <dbReference type="Proteomes" id="UP000828251"/>
    </source>
</evidence>
<evidence type="ECO:0000313" key="1">
    <source>
        <dbReference type="EMBL" id="KAH1115083.1"/>
    </source>
</evidence>
<protein>
    <submittedName>
        <fullName evidence="1">Uncharacterized protein</fullName>
    </submittedName>
</protein>
<accession>A0A9D3WAE3</accession>
<dbReference type="AlphaFoldDB" id="A0A9D3WAE3"/>
<proteinExistence type="predicted"/>
<name>A0A9D3WAE3_9ROSI</name>
<gene>
    <name evidence="1" type="ORF">J1N35_008461</name>
</gene>